<dbReference type="OrthoDB" id="415822at2759"/>
<gene>
    <name evidence="1" type="ORF">NPIL_700951</name>
</gene>
<comment type="caution">
    <text evidence="1">The sequence shown here is derived from an EMBL/GenBank/DDBJ whole genome shotgun (WGS) entry which is preliminary data.</text>
</comment>
<evidence type="ECO:0000313" key="2">
    <source>
        <dbReference type="Proteomes" id="UP000887013"/>
    </source>
</evidence>
<dbReference type="SUPFAM" id="SSF56219">
    <property type="entry name" value="DNase I-like"/>
    <property type="match status" value="1"/>
</dbReference>
<reference evidence="1" key="1">
    <citation type="submission" date="2020-08" db="EMBL/GenBank/DDBJ databases">
        <title>Multicomponent nature underlies the extraordinary mechanical properties of spider dragline silk.</title>
        <authorList>
            <person name="Kono N."/>
            <person name="Nakamura H."/>
            <person name="Mori M."/>
            <person name="Yoshida Y."/>
            <person name="Ohtoshi R."/>
            <person name="Malay A.D."/>
            <person name="Moran D.A.P."/>
            <person name="Tomita M."/>
            <person name="Numata K."/>
            <person name="Arakawa K."/>
        </authorList>
    </citation>
    <scope>NUCLEOTIDE SEQUENCE</scope>
</reference>
<dbReference type="EMBL" id="BMAW01051852">
    <property type="protein sequence ID" value="GFS82690.1"/>
    <property type="molecule type" value="Genomic_DNA"/>
</dbReference>
<proteinExistence type="predicted"/>
<accession>A0A8X6T7W2</accession>
<keyword evidence="2" id="KW-1185">Reference proteome</keyword>
<dbReference type="Proteomes" id="UP000887013">
    <property type="component" value="Unassembled WGS sequence"/>
</dbReference>
<sequence length="105" mass="11654">MVQEANITEQNIRGDFNAASPSSGCACYNRVGEIVEDYADSNGLIIFYNDPKTFIHYGGGSKNPDLAMILSRWKFVLGDPGRGHRMTLVAYTSEVNIYLSHPRPL</sequence>
<organism evidence="1 2">
    <name type="scientific">Nephila pilipes</name>
    <name type="common">Giant wood spider</name>
    <name type="synonym">Nephila maculata</name>
    <dbReference type="NCBI Taxonomy" id="299642"/>
    <lineage>
        <taxon>Eukaryota</taxon>
        <taxon>Metazoa</taxon>
        <taxon>Ecdysozoa</taxon>
        <taxon>Arthropoda</taxon>
        <taxon>Chelicerata</taxon>
        <taxon>Arachnida</taxon>
        <taxon>Araneae</taxon>
        <taxon>Araneomorphae</taxon>
        <taxon>Entelegynae</taxon>
        <taxon>Araneoidea</taxon>
        <taxon>Nephilidae</taxon>
        <taxon>Nephila</taxon>
    </lineage>
</organism>
<dbReference type="AlphaFoldDB" id="A0A8X6T7W2"/>
<protein>
    <submittedName>
        <fullName evidence="1">Uncharacterized protein</fullName>
    </submittedName>
</protein>
<dbReference type="Gene3D" id="3.60.10.10">
    <property type="entry name" value="Endonuclease/exonuclease/phosphatase"/>
    <property type="match status" value="1"/>
</dbReference>
<evidence type="ECO:0000313" key="1">
    <source>
        <dbReference type="EMBL" id="GFS82690.1"/>
    </source>
</evidence>
<name>A0A8X6T7W2_NEPPI</name>
<dbReference type="InterPro" id="IPR036691">
    <property type="entry name" value="Endo/exonu/phosph_ase_sf"/>
</dbReference>